<accession>A0ABN2RSL4</accession>
<evidence type="ECO:0000313" key="5">
    <source>
        <dbReference type="EMBL" id="GAA1974200.1"/>
    </source>
</evidence>
<keyword evidence="6" id="KW-1185">Reference proteome</keyword>
<reference evidence="5 6" key="1">
    <citation type="journal article" date="2019" name="Int. J. Syst. Evol. Microbiol.">
        <title>The Global Catalogue of Microorganisms (GCM) 10K type strain sequencing project: providing services to taxonomists for standard genome sequencing and annotation.</title>
        <authorList>
            <consortium name="The Broad Institute Genomics Platform"/>
            <consortium name="The Broad Institute Genome Sequencing Center for Infectious Disease"/>
            <person name="Wu L."/>
            <person name="Ma J."/>
        </authorList>
    </citation>
    <scope>NUCLEOTIDE SEQUENCE [LARGE SCALE GENOMIC DNA]</scope>
    <source>
        <strain evidence="5 6">JCM 16013</strain>
    </source>
</reference>
<evidence type="ECO:0000256" key="3">
    <source>
        <dbReference type="ARBA" id="ARBA00022691"/>
    </source>
</evidence>
<dbReference type="Proteomes" id="UP001499854">
    <property type="component" value="Unassembled WGS sequence"/>
</dbReference>
<gene>
    <name evidence="5" type="ORF">GCM10009838_37700</name>
</gene>
<dbReference type="EMBL" id="BAAAQM010000020">
    <property type="protein sequence ID" value="GAA1974200.1"/>
    <property type="molecule type" value="Genomic_DNA"/>
</dbReference>
<sequence length="263" mass="27818">MADYALRISDAEVARYLHMAEAAERAERDLWIAAGAVPGARIADVGCGPGAVSVRLAALAAPGGGVWAVDRDPEALAVARALADRAGAAVTAGLGDADATGLPAGTFDLVMLRHVLAHNGGSEQAIVDHLGSLARPGGSVFLADVDIAMTRFRGLDPVLTGMTERYEEMHRRRGNDLRVGTRLDELLIAAGLELVHFQGRVDVVTPPPGMRGPAWAARDALVAEGLATPEDIARWDEAFQRVDSSVRFFGAMFTAYARRPQDS</sequence>
<keyword evidence="1" id="KW-0489">Methyltransferase</keyword>
<dbReference type="SUPFAM" id="SSF53335">
    <property type="entry name" value="S-adenosyl-L-methionine-dependent methyltransferases"/>
    <property type="match status" value="1"/>
</dbReference>
<keyword evidence="2" id="KW-0808">Transferase</keyword>
<evidence type="ECO:0000256" key="1">
    <source>
        <dbReference type="ARBA" id="ARBA00022603"/>
    </source>
</evidence>
<organism evidence="5 6">
    <name type="scientific">Catenulispora subtropica</name>
    <dbReference type="NCBI Taxonomy" id="450798"/>
    <lineage>
        <taxon>Bacteria</taxon>
        <taxon>Bacillati</taxon>
        <taxon>Actinomycetota</taxon>
        <taxon>Actinomycetes</taxon>
        <taxon>Catenulisporales</taxon>
        <taxon>Catenulisporaceae</taxon>
        <taxon>Catenulispora</taxon>
    </lineage>
</organism>
<dbReference type="PANTHER" id="PTHR43464">
    <property type="entry name" value="METHYLTRANSFERASE"/>
    <property type="match status" value="1"/>
</dbReference>
<feature type="domain" description="Methyltransferase" evidence="4">
    <location>
        <begin position="42"/>
        <end position="138"/>
    </location>
</feature>
<dbReference type="RefSeq" id="WP_344658351.1">
    <property type="nucleotide sequence ID" value="NZ_BAAAQM010000020.1"/>
</dbReference>
<dbReference type="PANTHER" id="PTHR43464:SF19">
    <property type="entry name" value="UBIQUINONE BIOSYNTHESIS O-METHYLTRANSFERASE, MITOCHONDRIAL"/>
    <property type="match status" value="1"/>
</dbReference>
<evidence type="ECO:0000259" key="4">
    <source>
        <dbReference type="Pfam" id="PF13649"/>
    </source>
</evidence>
<proteinExistence type="predicted"/>
<dbReference type="CDD" id="cd02440">
    <property type="entry name" value="AdoMet_MTases"/>
    <property type="match status" value="1"/>
</dbReference>
<dbReference type="Pfam" id="PF13649">
    <property type="entry name" value="Methyltransf_25"/>
    <property type="match status" value="1"/>
</dbReference>
<dbReference type="InterPro" id="IPR029063">
    <property type="entry name" value="SAM-dependent_MTases_sf"/>
</dbReference>
<dbReference type="InterPro" id="IPR041698">
    <property type="entry name" value="Methyltransf_25"/>
</dbReference>
<evidence type="ECO:0000256" key="2">
    <source>
        <dbReference type="ARBA" id="ARBA00022679"/>
    </source>
</evidence>
<comment type="caution">
    <text evidence="5">The sequence shown here is derived from an EMBL/GenBank/DDBJ whole genome shotgun (WGS) entry which is preliminary data.</text>
</comment>
<evidence type="ECO:0000313" key="6">
    <source>
        <dbReference type="Proteomes" id="UP001499854"/>
    </source>
</evidence>
<protein>
    <recommendedName>
        <fullName evidence="4">Methyltransferase domain-containing protein</fullName>
    </recommendedName>
</protein>
<name>A0ABN2RSL4_9ACTN</name>
<dbReference type="Gene3D" id="3.40.50.150">
    <property type="entry name" value="Vaccinia Virus protein VP39"/>
    <property type="match status" value="1"/>
</dbReference>
<keyword evidence="3" id="KW-0949">S-adenosyl-L-methionine</keyword>